<dbReference type="InterPro" id="IPR015421">
    <property type="entry name" value="PyrdxlP-dep_Trfase_major"/>
</dbReference>
<dbReference type="SUPFAM" id="SSF53383">
    <property type="entry name" value="PLP-dependent transferases"/>
    <property type="match status" value="1"/>
</dbReference>
<evidence type="ECO:0000256" key="5">
    <source>
        <dbReference type="ARBA" id="ARBA00023163"/>
    </source>
</evidence>
<keyword evidence="3" id="KW-0805">Transcription regulation</keyword>
<gene>
    <name evidence="7" type="ORF">HF995_09465</name>
</gene>
<comment type="caution">
    <text evidence="7">The sequence shown here is derived from an EMBL/GenBank/DDBJ whole genome shotgun (WGS) entry which is preliminary data.</text>
</comment>
<dbReference type="Proteomes" id="UP000774283">
    <property type="component" value="Unassembled WGS sequence"/>
</dbReference>
<dbReference type="InterPro" id="IPR000524">
    <property type="entry name" value="Tscrpt_reg_HTH_GntR"/>
</dbReference>
<dbReference type="PRINTS" id="PR00035">
    <property type="entry name" value="HTHGNTR"/>
</dbReference>
<dbReference type="CDD" id="cd07377">
    <property type="entry name" value="WHTH_GntR"/>
    <property type="match status" value="1"/>
</dbReference>
<dbReference type="PROSITE" id="PS50949">
    <property type="entry name" value="HTH_GNTR"/>
    <property type="match status" value="1"/>
</dbReference>
<keyword evidence="2" id="KW-0663">Pyridoxal phosphate</keyword>
<dbReference type="Gene3D" id="1.10.10.10">
    <property type="entry name" value="Winged helix-like DNA-binding domain superfamily/Winged helix DNA-binding domain"/>
    <property type="match status" value="1"/>
</dbReference>
<dbReference type="InterPro" id="IPR004839">
    <property type="entry name" value="Aminotransferase_I/II_large"/>
</dbReference>
<evidence type="ECO:0000256" key="2">
    <source>
        <dbReference type="ARBA" id="ARBA00022898"/>
    </source>
</evidence>
<evidence type="ECO:0000256" key="3">
    <source>
        <dbReference type="ARBA" id="ARBA00023015"/>
    </source>
</evidence>
<dbReference type="Pfam" id="PF00155">
    <property type="entry name" value="Aminotran_1_2"/>
    <property type="match status" value="1"/>
</dbReference>
<dbReference type="CDD" id="cd00609">
    <property type="entry name" value="AAT_like"/>
    <property type="match status" value="1"/>
</dbReference>
<keyword evidence="4" id="KW-0238">DNA-binding</keyword>
<reference evidence="7 8" key="1">
    <citation type="submission" date="2020-04" db="EMBL/GenBank/DDBJ databases">
        <title>MicrobeNet Type strains.</title>
        <authorList>
            <person name="Nicholson A.C."/>
        </authorList>
    </citation>
    <scope>NUCLEOTIDE SEQUENCE [LARGE SCALE GENOMIC DNA]</scope>
    <source>
        <strain evidence="7 8">ATCC BAA-789</strain>
    </source>
</reference>
<evidence type="ECO:0000313" key="8">
    <source>
        <dbReference type="Proteomes" id="UP000774283"/>
    </source>
</evidence>
<comment type="similarity">
    <text evidence="1">In the C-terminal section; belongs to the class-I pyridoxal-phosphate-dependent aminotransferase family.</text>
</comment>
<dbReference type="InterPro" id="IPR015424">
    <property type="entry name" value="PyrdxlP-dep_Trfase"/>
</dbReference>
<evidence type="ECO:0000256" key="4">
    <source>
        <dbReference type="ARBA" id="ARBA00023125"/>
    </source>
</evidence>
<dbReference type="SUPFAM" id="SSF46785">
    <property type="entry name" value="Winged helix' DNA-binding domain"/>
    <property type="match status" value="1"/>
</dbReference>
<evidence type="ECO:0000313" key="7">
    <source>
        <dbReference type="EMBL" id="NKX93495.1"/>
    </source>
</evidence>
<dbReference type="AlphaFoldDB" id="A0A9X5FBX6"/>
<dbReference type="Gene3D" id="3.40.640.10">
    <property type="entry name" value="Type I PLP-dependent aspartate aminotransferase-like (Major domain)"/>
    <property type="match status" value="1"/>
</dbReference>
<sequence>MSDRTLSAHALVPLLQGLPDDAPLYRALADRLRLLSIDGRIPPDTRLPSERDLAQALDVSRTTVSQAYAALRSDGFLTSRRGSGSLLHAPGSRPGTPGPDAPALDLTKATMPAASQVAAAATAAAADLPRHLLRHDYDPVGLPALRAALADRYTALGLPTTPEQVMVTLGAQHAIGLVARTHVRPGDRAVIEMPTYPHALDALVAAGARPLAVPVDARAGWDADGLLRAIASGPAVAHLMPDHHNPTGAIMPHDLRTAVCHAAARSGTIVVVDETTAELDIDRLTPWTPFARHATPGTQVVTIGSVGKTLWGGLRLGWVRADTDTITRLVAARHVHDLGTPILEQLVLLHALPYLADVAETRRAQLRASRDHLTARLAERLPTWDVPHVHGGLALWVGLGEAYSSRLALAARARGLAISAGPRFGTGGEFERHLRIPITAAPDVLDEAVDILVRAWDAVTSAPERPGAELRDASVPV</sequence>
<dbReference type="PANTHER" id="PTHR46577">
    <property type="entry name" value="HTH-TYPE TRANSCRIPTIONAL REGULATORY PROTEIN GABR"/>
    <property type="match status" value="1"/>
</dbReference>
<feature type="domain" description="HTH gntR-type" evidence="6">
    <location>
        <begin position="22"/>
        <end position="90"/>
    </location>
</feature>
<keyword evidence="5" id="KW-0804">Transcription</keyword>
<dbReference type="GO" id="GO:0030170">
    <property type="term" value="F:pyridoxal phosphate binding"/>
    <property type="evidence" value="ECO:0007669"/>
    <property type="project" value="InterPro"/>
</dbReference>
<organism evidence="7 8">
    <name type="scientific">Sanguibacter hominis ATCC BAA-789</name>
    <dbReference type="NCBI Taxonomy" id="1312740"/>
    <lineage>
        <taxon>Bacteria</taxon>
        <taxon>Bacillati</taxon>
        <taxon>Actinomycetota</taxon>
        <taxon>Actinomycetes</taxon>
        <taxon>Micrococcales</taxon>
        <taxon>Sanguibacteraceae</taxon>
        <taxon>Sanguibacter</taxon>
    </lineage>
</organism>
<dbReference type="RefSeq" id="WP_168447513.1">
    <property type="nucleotide sequence ID" value="NZ_JAAXOW010000002.1"/>
</dbReference>
<dbReference type="InterPro" id="IPR051446">
    <property type="entry name" value="HTH_trans_reg/aminotransferase"/>
</dbReference>
<accession>A0A9X5FBX6</accession>
<keyword evidence="8" id="KW-1185">Reference proteome</keyword>
<dbReference type="InterPro" id="IPR036388">
    <property type="entry name" value="WH-like_DNA-bd_sf"/>
</dbReference>
<dbReference type="PANTHER" id="PTHR46577:SF1">
    <property type="entry name" value="HTH-TYPE TRANSCRIPTIONAL REGULATORY PROTEIN GABR"/>
    <property type="match status" value="1"/>
</dbReference>
<protein>
    <submittedName>
        <fullName evidence="7">PLP-dependent aminotransferase family protein</fullName>
    </submittedName>
</protein>
<dbReference type="GO" id="GO:0003700">
    <property type="term" value="F:DNA-binding transcription factor activity"/>
    <property type="evidence" value="ECO:0007669"/>
    <property type="project" value="InterPro"/>
</dbReference>
<dbReference type="EMBL" id="JAAXOW010000002">
    <property type="protein sequence ID" value="NKX93495.1"/>
    <property type="molecule type" value="Genomic_DNA"/>
</dbReference>
<keyword evidence="7" id="KW-0808">Transferase</keyword>
<dbReference type="InterPro" id="IPR036390">
    <property type="entry name" value="WH_DNA-bd_sf"/>
</dbReference>
<dbReference type="Pfam" id="PF00392">
    <property type="entry name" value="GntR"/>
    <property type="match status" value="1"/>
</dbReference>
<name>A0A9X5FBX6_9MICO</name>
<dbReference type="GO" id="GO:0008483">
    <property type="term" value="F:transaminase activity"/>
    <property type="evidence" value="ECO:0007669"/>
    <property type="project" value="UniProtKB-KW"/>
</dbReference>
<proteinExistence type="inferred from homology"/>
<evidence type="ECO:0000256" key="1">
    <source>
        <dbReference type="ARBA" id="ARBA00005384"/>
    </source>
</evidence>
<dbReference type="GO" id="GO:0003677">
    <property type="term" value="F:DNA binding"/>
    <property type="evidence" value="ECO:0007669"/>
    <property type="project" value="UniProtKB-KW"/>
</dbReference>
<keyword evidence="7" id="KW-0032">Aminotransferase</keyword>
<evidence type="ECO:0000259" key="6">
    <source>
        <dbReference type="PROSITE" id="PS50949"/>
    </source>
</evidence>
<dbReference type="SMART" id="SM00345">
    <property type="entry name" value="HTH_GNTR"/>
    <property type="match status" value="1"/>
</dbReference>